<keyword evidence="4" id="KW-1185">Reference proteome</keyword>
<evidence type="ECO:0000313" key="3">
    <source>
        <dbReference type="EMBL" id="KAK2952377.1"/>
    </source>
</evidence>
<comment type="caution">
    <text evidence="3">The sequence shown here is derived from an EMBL/GenBank/DDBJ whole genome shotgun (WGS) entry which is preliminary data.</text>
</comment>
<sequence>MSKEGWIVKEGGSGIFTNWKKRWAVLDPVTGNLTYYEKQDTSLQPLGVVLIKGSFVTSCDKKTKKKDNVFVVNSAGRTFYAQAESKEDCDSWIDSLQKVASDIEKPAEEEDGPSSAVSDTTSLFAGWLTKEAGSGGKWRKRWFILRPKDLTYYKDKTSTEPQGSIQIKGARVIQHPLQTTDKPYLFYLETTDDKSRTFHLEARNASEYQIWINRLEDAIQREGGGKGDDKDDDKGDNDSSTESDGEGGKSNTPEAREFQESEDAYAAALLQKARSAITSALDGWTYEKQD</sequence>
<dbReference type="EMBL" id="JARBJD010000104">
    <property type="protein sequence ID" value="KAK2952377.1"/>
    <property type="molecule type" value="Genomic_DNA"/>
</dbReference>
<dbReference type="InterPro" id="IPR051707">
    <property type="entry name" value="PI-Interact_SigTrans_Reg"/>
</dbReference>
<proteinExistence type="predicted"/>
<evidence type="ECO:0000259" key="2">
    <source>
        <dbReference type="PROSITE" id="PS50003"/>
    </source>
</evidence>
<protein>
    <submittedName>
        <fullName evidence="3">PH domain containing protein</fullName>
    </submittedName>
</protein>
<dbReference type="SMART" id="SM00233">
    <property type="entry name" value="PH"/>
    <property type="match status" value="2"/>
</dbReference>
<dbReference type="Gene3D" id="2.30.29.30">
    <property type="entry name" value="Pleckstrin-homology domain (PH domain)/Phosphotyrosine-binding domain (PTB)"/>
    <property type="match status" value="2"/>
</dbReference>
<name>A0ABQ9XP58_9EUKA</name>
<feature type="compositionally biased region" description="Basic and acidic residues" evidence="1">
    <location>
        <begin position="221"/>
        <end position="237"/>
    </location>
</feature>
<organism evidence="3 4">
    <name type="scientific">Blattamonas nauphoetae</name>
    <dbReference type="NCBI Taxonomy" id="2049346"/>
    <lineage>
        <taxon>Eukaryota</taxon>
        <taxon>Metamonada</taxon>
        <taxon>Preaxostyla</taxon>
        <taxon>Oxymonadida</taxon>
        <taxon>Blattamonas</taxon>
    </lineage>
</organism>
<dbReference type="PROSITE" id="PS50003">
    <property type="entry name" value="PH_DOMAIN"/>
    <property type="match status" value="2"/>
</dbReference>
<dbReference type="InterPro" id="IPR011993">
    <property type="entry name" value="PH-like_dom_sf"/>
</dbReference>
<dbReference type="Proteomes" id="UP001281761">
    <property type="component" value="Unassembled WGS sequence"/>
</dbReference>
<dbReference type="PANTHER" id="PTHR14336">
    <property type="entry name" value="TANDEM PH DOMAIN CONTAINING PROTEIN"/>
    <property type="match status" value="1"/>
</dbReference>
<gene>
    <name evidence="3" type="ORF">BLNAU_12639</name>
</gene>
<dbReference type="SUPFAM" id="SSF50729">
    <property type="entry name" value="PH domain-like"/>
    <property type="match status" value="2"/>
</dbReference>
<dbReference type="InterPro" id="IPR001849">
    <property type="entry name" value="PH_domain"/>
</dbReference>
<evidence type="ECO:0000256" key="1">
    <source>
        <dbReference type="SAM" id="MobiDB-lite"/>
    </source>
</evidence>
<dbReference type="Pfam" id="PF00169">
    <property type="entry name" value="PH"/>
    <property type="match status" value="2"/>
</dbReference>
<feature type="domain" description="PH" evidence="2">
    <location>
        <begin position="1"/>
        <end position="101"/>
    </location>
</feature>
<feature type="domain" description="PH" evidence="2">
    <location>
        <begin position="121"/>
        <end position="220"/>
    </location>
</feature>
<reference evidence="3 4" key="1">
    <citation type="journal article" date="2022" name="bioRxiv">
        <title>Genomics of Preaxostyla Flagellates Illuminates Evolutionary Transitions and the Path Towards Mitochondrial Loss.</title>
        <authorList>
            <person name="Novak L.V.F."/>
            <person name="Treitli S.C."/>
            <person name="Pyrih J."/>
            <person name="Halakuc P."/>
            <person name="Pipaliya S.V."/>
            <person name="Vacek V."/>
            <person name="Brzon O."/>
            <person name="Soukal P."/>
            <person name="Eme L."/>
            <person name="Dacks J.B."/>
            <person name="Karnkowska A."/>
            <person name="Elias M."/>
            <person name="Hampl V."/>
        </authorList>
    </citation>
    <scope>NUCLEOTIDE SEQUENCE [LARGE SCALE GENOMIC DNA]</scope>
    <source>
        <strain evidence="3">NAU3</strain>
        <tissue evidence="3">Gut</tissue>
    </source>
</reference>
<evidence type="ECO:0000313" key="4">
    <source>
        <dbReference type="Proteomes" id="UP001281761"/>
    </source>
</evidence>
<accession>A0ABQ9XP58</accession>
<feature type="region of interest" description="Disordered" evidence="1">
    <location>
        <begin position="221"/>
        <end position="263"/>
    </location>
</feature>